<protein>
    <submittedName>
        <fullName evidence="6">Uncharacterized protein</fullName>
    </submittedName>
</protein>
<dbReference type="Proteomes" id="UP000287166">
    <property type="component" value="Unassembled WGS sequence"/>
</dbReference>
<dbReference type="PANTHER" id="PTHR17920">
    <property type="entry name" value="TRANSMEMBRANE AND COILED-COIL DOMAIN-CONTAINING PROTEIN 4 TMCO4"/>
    <property type="match status" value="1"/>
</dbReference>
<dbReference type="InParanoid" id="A0A401GJA2"/>
<evidence type="ECO:0000256" key="5">
    <source>
        <dbReference type="SAM" id="Phobius"/>
    </source>
</evidence>
<feature type="transmembrane region" description="Helical" evidence="5">
    <location>
        <begin position="91"/>
        <end position="111"/>
    </location>
</feature>
<name>A0A401GJA2_9APHY</name>
<feature type="transmembrane region" description="Helical" evidence="5">
    <location>
        <begin position="123"/>
        <end position="156"/>
    </location>
</feature>
<dbReference type="PANTHER" id="PTHR17920:SF22">
    <property type="entry name" value="DUF726 DOMAIN PROTEIN (AFU_ORTHOLOGUE AFUA_2G12860)"/>
    <property type="match status" value="1"/>
</dbReference>
<evidence type="ECO:0000313" key="7">
    <source>
        <dbReference type="Proteomes" id="UP000287166"/>
    </source>
</evidence>
<dbReference type="AlphaFoldDB" id="A0A401GJA2"/>
<evidence type="ECO:0000256" key="3">
    <source>
        <dbReference type="ARBA" id="ARBA00022989"/>
    </source>
</evidence>
<reference evidence="6 7" key="1">
    <citation type="journal article" date="2018" name="Sci. Rep.">
        <title>Genome sequence of the cauliflower mushroom Sparassis crispa (Hanabiratake) and its association with beneficial usage.</title>
        <authorList>
            <person name="Kiyama R."/>
            <person name="Furutani Y."/>
            <person name="Kawaguchi K."/>
            <person name="Nakanishi T."/>
        </authorList>
    </citation>
    <scope>NUCLEOTIDE SEQUENCE [LARGE SCALE GENOMIC DNA]</scope>
</reference>
<accession>A0A401GJA2</accession>
<dbReference type="InterPro" id="IPR007941">
    <property type="entry name" value="DUF726"/>
</dbReference>
<evidence type="ECO:0000256" key="4">
    <source>
        <dbReference type="ARBA" id="ARBA00023136"/>
    </source>
</evidence>
<evidence type="ECO:0000313" key="6">
    <source>
        <dbReference type="EMBL" id="GBE82243.1"/>
    </source>
</evidence>
<comment type="caution">
    <text evidence="6">The sequence shown here is derived from an EMBL/GenBank/DDBJ whole genome shotgun (WGS) entry which is preliminary data.</text>
</comment>
<dbReference type="OrthoDB" id="277931at2759"/>
<keyword evidence="7" id="KW-1185">Reference proteome</keyword>
<keyword evidence="2 5" id="KW-0812">Transmembrane</keyword>
<proteinExistence type="predicted"/>
<dbReference type="EMBL" id="BFAD01000004">
    <property type="protein sequence ID" value="GBE82243.1"/>
    <property type="molecule type" value="Genomic_DNA"/>
</dbReference>
<keyword evidence="3 5" id="KW-1133">Transmembrane helix</keyword>
<sequence length="240" mass="25745">MNECSFSTLSEAENLNKRDAFDLEVNVLAQNLLEHLWLACNELDGVFLQFFVVVSEDAVAATLKSPHQSIDEVERKTNRAKDEHAQKGKTLRCTGIGAVAGGVLVGVTGGLAAPLVDANISTIFAWLGVGGTAAGLLASGLASSSVVCGALFGAYGSKRSAEVVSRYTREVEDVAIVPVRQPKQTLAVRLCVSGWLNSPEDVVTPWTVFSGDDTFSLQWRRCRGSPMCLRLSLKPRLCSM</sequence>
<dbReference type="Pfam" id="PF05277">
    <property type="entry name" value="DUF726"/>
    <property type="match status" value="1"/>
</dbReference>
<dbReference type="GO" id="GO:0016020">
    <property type="term" value="C:membrane"/>
    <property type="evidence" value="ECO:0007669"/>
    <property type="project" value="UniProtKB-SubCell"/>
</dbReference>
<evidence type="ECO:0000256" key="2">
    <source>
        <dbReference type="ARBA" id="ARBA00022692"/>
    </source>
</evidence>
<dbReference type="GeneID" id="38779160"/>
<dbReference type="RefSeq" id="XP_027613156.1">
    <property type="nucleotide sequence ID" value="XM_027757355.1"/>
</dbReference>
<organism evidence="6 7">
    <name type="scientific">Sparassis crispa</name>
    <dbReference type="NCBI Taxonomy" id="139825"/>
    <lineage>
        <taxon>Eukaryota</taxon>
        <taxon>Fungi</taxon>
        <taxon>Dikarya</taxon>
        <taxon>Basidiomycota</taxon>
        <taxon>Agaricomycotina</taxon>
        <taxon>Agaricomycetes</taxon>
        <taxon>Polyporales</taxon>
        <taxon>Sparassidaceae</taxon>
        <taxon>Sparassis</taxon>
    </lineage>
</organism>
<evidence type="ECO:0000256" key="1">
    <source>
        <dbReference type="ARBA" id="ARBA00004141"/>
    </source>
</evidence>
<comment type="subcellular location">
    <subcellularLocation>
        <location evidence="1">Membrane</location>
        <topology evidence="1">Multi-pass membrane protein</topology>
    </subcellularLocation>
</comment>
<keyword evidence="4 5" id="KW-0472">Membrane</keyword>
<gene>
    <name evidence="6" type="ORF">SCP_0406270</name>
</gene>